<evidence type="ECO:0000313" key="4">
    <source>
        <dbReference type="Proteomes" id="UP000292445"/>
    </source>
</evidence>
<feature type="transmembrane region" description="Helical" evidence="1">
    <location>
        <begin position="121"/>
        <end position="147"/>
    </location>
</feature>
<dbReference type="EMBL" id="SGXC01000001">
    <property type="protein sequence ID" value="RZS86103.1"/>
    <property type="molecule type" value="Genomic_DNA"/>
</dbReference>
<dbReference type="RefSeq" id="WP_130357225.1">
    <property type="nucleotide sequence ID" value="NZ_SGXC01000001.1"/>
</dbReference>
<keyword evidence="1" id="KW-0472">Membrane</keyword>
<dbReference type="Proteomes" id="UP000292445">
    <property type="component" value="Unassembled WGS sequence"/>
</dbReference>
<comment type="caution">
    <text evidence="3">The sequence shown here is derived from an EMBL/GenBank/DDBJ whole genome shotgun (WGS) entry which is preliminary data.</text>
</comment>
<feature type="domain" description="DUF1468" evidence="2">
    <location>
        <begin position="10"/>
        <end position="145"/>
    </location>
</feature>
<gene>
    <name evidence="3" type="ORF">EV675_2137</name>
</gene>
<accession>A0A4Q7NLY9</accession>
<organism evidence="3 4">
    <name type="scientific">Pigmentiphaga kullae</name>
    <dbReference type="NCBI Taxonomy" id="151784"/>
    <lineage>
        <taxon>Bacteria</taxon>
        <taxon>Pseudomonadati</taxon>
        <taxon>Pseudomonadota</taxon>
        <taxon>Betaproteobacteria</taxon>
        <taxon>Burkholderiales</taxon>
        <taxon>Alcaligenaceae</taxon>
        <taxon>Pigmentiphaga</taxon>
    </lineage>
</organism>
<proteinExistence type="predicted"/>
<feature type="transmembrane region" description="Helical" evidence="1">
    <location>
        <begin position="41"/>
        <end position="62"/>
    </location>
</feature>
<dbReference type="OrthoDB" id="7029611at2"/>
<dbReference type="Pfam" id="PF07331">
    <property type="entry name" value="TctB"/>
    <property type="match status" value="1"/>
</dbReference>
<evidence type="ECO:0000256" key="1">
    <source>
        <dbReference type="SAM" id="Phobius"/>
    </source>
</evidence>
<dbReference type="AlphaFoldDB" id="A0A4Q7NLY9"/>
<evidence type="ECO:0000259" key="2">
    <source>
        <dbReference type="Pfam" id="PF07331"/>
    </source>
</evidence>
<keyword evidence="1" id="KW-0812">Transmembrane</keyword>
<feature type="transmembrane region" description="Helical" evidence="1">
    <location>
        <begin position="82"/>
        <end position="109"/>
    </location>
</feature>
<keyword evidence="4" id="KW-1185">Reference proteome</keyword>
<name>A0A4Q7NLY9_9BURK</name>
<protein>
    <submittedName>
        <fullName evidence="3">Tripartite tricarboxylate transporter TctB family protein</fullName>
    </submittedName>
</protein>
<dbReference type="InterPro" id="IPR009936">
    <property type="entry name" value="DUF1468"/>
</dbReference>
<sequence>MRIQSKQNFWSGVMFVCLGLFFAGFAVEYQMGTAAKMGPGYFPFWLGVILAILGAIIGISALSPKAEPTEIAKFNLKTTGIILGNVVLFGILLRPLGVYVSAFLLVLLSSMASHEFKWKTAIINGICLVVAVHLIFIVGLGLIFPLWPSFLGLN</sequence>
<evidence type="ECO:0000313" key="3">
    <source>
        <dbReference type="EMBL" id="RZS86103.1"/>
    </source>
</evidence>
<reference evidence="3 4" key="1">
    <citation type="submission" date="2019-02" db="EMBL/GenBank/DDBJ databases">
        <title>Genomic Encyclopedia of Type Strains, Phase IV (KMG-IV): sequencing the most valuable type-strain genomes for metagenomic binning, comparative biology and taxonomic classification.</title>
        <authorList>
            <person name="Goeker M."/>
        </authorList>
    </citation>
    <scope>NUCLEOTIDE SEQUENCE [LARGE SCALE GENOMIC DNA]</scope>
    <source>
        <strain evidence="3 4">K24</strain>
    </source>
</reference>
<feature type="transmembrane region" description="Helical" evidence="1">
    <location>
        <begin position="12"/>
        <end position="29"/>
    </location>
</feature>
<keyword evidence="1" id="KW-1133">Transmembrane helix</keyword>